<proteinExistence type="predicted"/>
<accession>A0A098E8S8</accession>
<dbReference type="AlphaFoldDB" id="A0A098E8S8"/>
<sequence>MRLYYKKEEAEEEILKASVLFEKQGKVKGVDLCDEILNNLEFADPMNLDKLFFGELYALQDKF</sequence>
<gene>
    <name evidence="1" type="ORF">MSIBF_A1760033</name>
</gene>
<reference evidence="1" key="1">
    <citation type="submission" date="2014-09" db="EMBL/GenBank/DDBJ databases">
        <authorList>
            <person name="Probst J Alexander"/>
        </authorList>
    </citation>
    <scope>NUCLEOTIDE SEQUENCE</scope>
</reference>
<dbReference type="EMBL" id="CCXY01000086">
    <property type="protein sequence ID" value="CEG11911.1"/>
    <property type="molecule type" value="Genomic_DNA"/>
</dbReference>
<evidence type="ECO:0000313" key="1">
    <source>
        <dbReference type="EMBL" id="CEG11911.1"/>
    </source>
</evidence>
<protein>
    <submittedName>
        <fullName evidence="1">Uncharacterized protein</fullName>
    </submittedName>
</protein>
<name>A0A098E8S8_9ZZZZ</name>
<organism evidence="1">
    <name type="scientific">groundwater metagenome</name>
    <dbReference type="NCBI Taxonomy" id="717931"/>
    <lineage>
        <taxon>unclassified sequences</taxon>
        <taxon>metagenomes</taxon>
        <taxon>ecological metagenomes</taxon>
    </lineage>
</organism>